<name>A0ABY4HXS2_CHIFI</name>
<evidence type="ECO:0008006" key="4">
    <source>
        <dbReference type="Google" id="ProtNLM"/>
    </source>
</evidence>
<evidence type="ECO:0000256" key="1">
    <source>
        <dbReference type="SAM" id="MobiDB-lite"/>
    </source>
</evidence>
<feature type="region of interest" description="Disordered" evidence="1">
    <location>
        <begin position="177"/>
        <end position="207"/>
    </location>
</feature>
<accession>A0ABY4HXS2</accession>
<gene>
    <name evidence="2" type="ORF">MYF79_23615</name>
</gene>
<dbReference type="RefSeq" id="WP_247810286.1">
    <property type="nucleotide sequence ID" value="NZ_CP095855.1"/>
</dbReference>
<organism evidence="2 3">
    <name type="scientific">Chitinophaga filiformis</name>
    <name type="common">Myxococcus filiformis</name>
    <name type="synonym">Flexibacter filiformis</name>
    <dbReference type="NCBI Taxonomy" id="104663"/>
    <lineage>
        <taxon>Bacteria</taxon>
        <taxon>Pseudomonadati</taxon>
        <taxon>Bacteroidota</taxon>
        <taxon>Chitinophagia</taxon>
        <taxon>Chitinophagales</taxon>
        <taxon>Chitinophagaceae</taxon>
        <taxon>Chitinophaga</taxon>
    </lineage>
</organism>
<proteinExistence type="predicted"/>
<dbReference type="EMBL" id="CP095855">
    <property type="protein sequence ID" value="UPK67944.1"/>
    <property type="molecule type" value="Genomic_DNA"/>
</dbReference>
<protein>
    <recommendedName>
        <fullName evidence="4">Phage protein</fullName>
    </recommendedName>
</protein>
<evidence type="ECO:0000313" key="3">
    <source>
        <dbReference type="Proteomes" id="UP000830198"/>
    </source>
</evidence>
<keyword evidence="3" id="KW-1185">Reference proteome</keyword>
<evidence type="ECO:0000313" key="2">
    <source>
        <dbReference type="EMBL" id="UPK67944.1"/>
    </source>
</evidence>
<dbReference type="Proteomes" id="UP000830198">
    <property type="component" value="Chromosome"/>
</dbReference>
<sequence>MAILSQSEVEAIARNYYPKMATAISDAFADYMELRRVQAAAGVTNFEPRTCGSMINDIIKTKIKEQIGEDENVIIGDFNQIFGIVIKGKTGSIFVRFKKFNDDMTTSNHQSGQNDDYNNQGAIPGLEDEPTLLIAGYRPDRSWTNIRNIYLVCRNGDRVIWQKDLTHEVSQGNLFITPQEQPAQEQETRTGRVTAKKGVSKTGTDDK</sequence>
<reference evidence="2 3" key="1">
    <citation type="submission" date="2022-04" db="EMBL/GenBank/DDBJ databases">
        <title>The arsenic-methylating capacity of Chitinophaga filiformis YT5 during chitin decomposition.</title>
        <authorList>
            <person name="Chen G."/>
            <person name="Liang Y."/>
        </authorList>
    </citation>
    <scope>NUCLEOTIDE SEQUENCE [LARGE SCALE GENOMIC DNA]</scope>
    <source>
        <strain evidence="2 3">YT5</strain>
    </source>
</reference>